<feature type="compositionally biased region" description="Polar residues" evidence="1">
    <location>
        <begin position="95"/>
        <end position="104"/>
    </location>
</feature>
<reference evidence="2" key="2">
    <citation type="submission" date="2020-11" db="EMBL/GenBank/DDBJ databases">
        <authorList>
            <consortium name="DOE Joint Genome Institute"/>
            <person name="Kuo A."/>
            <person name="Miyauchi S."/>
            <person name="Kiss E."/>
            <person name="Drula E."/>
            <person name="Kohler A."/>
            <person name="Sanchez-Garcia M."/>
            <person name="Andreopoulos B."/>
            <person name="Barry K.W."/>
            <person name="Bonito G."/>
            <person name="Buee M."/>
            <person name="Carver A."/>
            <person name="Chen C."/>
            <person name="Cichocki N."/>
            <person name="Clum A."/>
            <person name="Culley D."/>
            <person name="Crous P.W."/>
            <person name="Fauchery L."/>
            <person name="Girlanda M."/>
            <person name="Hayes R."/>
            <person name="Keri Z."/>
            <person name="Labutti K."/>
            <person name="Lipzen A."/>
            <person name="Lombard V."/>
            <person name="Magnuson J."/>
            <person name="Maillard F."/>
            <person name="Morin E."/>
            <person name="Murat C."/>
            <person name="Nolan M."/>
            <person name="Ohm R."/>
            <person name="Pangilinan J."/>
            <person name="Pereira M."/>
            <person name="Perotto S."/>
            <person name="Peter M."/>
            <person name="Riley R."/>
            <person name="Sitrit Y."/>
            <person name="Stielow B."/>
            <person name="Szollosi G."/>
            <person name="Zifcakova L."/>
            <person name="Stursova M."/>
            <person name="Spatafora J.W."/>
            <person name="Tedersoo L."/>
            <person name="Vaario L.-M."/>
            <person name="Yamada A."/>
            <person name="Yan M."/>
            <person name="Wang P."/>
            <person name="Xu J."/>
            <person name="Bruns T."/>
            <person name="Baldrian P."/>
            <person name="Vilgalys R."/>
            <person name="Henrissat B."/>
            <person name="Grigoriev I.V."/>
            <person name="Hibbett D."/>
            <person name="Nagy L.G."/>
            <person name="Martin F.M."/>
        </authorList>
    </citation>
    <scope>NUCLEOTIDE SEQUENCE</scope>
    <source>
        <strain evidence="2">UH-Tt-Lm1</strain>
    </source>
</reference>
<name>A0A9P6L5Y9_9AGAM</name>
<feature type="compositionally biased region" description="Pro residues" evidence="1">
    <location>
        <begin position="117"/>
        <end position="132"/>
    </location>
</feature>
<feature type="region of interest" description="Disordered" evidence="1">
    <location>
        <begin position="95"/>
        <end position="142"/>
    </location>
</feature>
<evidence type="ECO:0000313" key="3">
    <source>
        <dbReference type="EMBL" id="KAF9791849.1"/>
    </source>
</evidence>
<dbReference type="OrthoDB" id="3270804at2759"/>
<sequence>MRQQTAGDFVVLSNPTAFAMCDGLLRMSNCLILELPESELREIRYMLDTLLTKADLALDLMEHEISLNFEGLNIEPERRAPPGAEDFGAVLVSATGTTDPSRSNLIGHRDTVSSASAPPPVALSPPPVPPTSPVLDRAPSPATEPGHILPVNQWHHPLVLSSRVNVGFPDYTYHPHFIRPGIPGIYHAAPTPSGYASSGLHCVITKGLYVGIFTDLDEAEPWYLGIPRSFHRQMKSWEEAKDLYNAKLTAGAVQILP</sequence>
<comment type="caution">
    <text evidence="2">The sequence shown here is derived from an EMBL/GenBank/DDBJ whole genome shotgun (WGS) entry which is preliminary data.</text>
</comment>
<dbReference type="EMBL" id="WIUZ02000001">
    <property type="protein sequence ID" value="KAF9791849.1"/>
    <property type="molecule type" value="Genomic_DNA"/>
</dbReference>
<accession>A0A9P6L5Y9</accession>
<dbReference type="EMBL" id="WIUZ02000008">
    <property type="protein sequence ID" value="KAF9784808.1"/>
    <property type="molecule type" value="Genomic_DNA"/>
</dbReference>
<evidence type="ECO:0000313" key="2">
    <source>
        <dbReference type="EMBL" id="KAF9784808.1"/>
    </source>
</evidence>
<evidence type="ECO:0000256" key="1">
    <source>
        <dbReference type="SAM" id="MobiDB-lite"/>
    </source>
</evidence>
<keyword evidence="4" id="KW-1185">Reference proteome</keyword>
<gene>
    <name evidence="3" type="ORF">BJ322DRAFT_1015806</name>
    <name evidence="2" type="ORF">BJ322DRAFT_1021481</name>
</gene>
<dbReference type="Proteomes" id="UP000736335">
    <property type="component" value="Unassembled WGS sequence"/>
</dbReference>
<dbReference type="AlphaFoldDB" id="A0A9P6L5Y9"/>
<evidence type="ECO:0000313" key="4">
    <source>
        <dbReference type="Proteomes" id="UP000736335"/>
    </source>
</evidence>
<reference evidence="2" key="1">
    <citation type="journal article" date="2020" name="Nat. Commun.">
        <title>Large-scale genome sequencing of mycorrhizal fungi provides insights into the early evolution of symbiotic traits.</title>
        <authorList>
            <person name="Miyauchi S."/>
            <person name="Kiss E."/>
            <person name="Kuo A."/>
            <person name="Drula E."/>
            <person name="Kohler A."/>
            <person name="Sanchez-Garcia M."/>
            <person name="Morin E."/>
            <person name="Andreopoulos B."/>
            <person name="Barry K.W."/>
            <person name="Bonito G."/>
            <person name="Buee M."/>
            <person name="Carver A."/>
            <person name="Chen C."/>
            <person name="Cichocki N."/>
            <person name="Clum A."/>
            <person name="Culley D."/>
            <person name="Crous P.W."/>
            <person name="Fauchery L."/>
            <person name="Girlanda M."/>
            <person name="Hayes R.D."/>
            <person name="Keri Z."/>
            <person name="LaButti K."/>
            <person name="Lipzen A."/>
            <person name="Lombard V."/>
            <person name="Magnuson J."/>
            <person name="Maillard F."/>
            <person name="Murat C."/>
            <person name="Nolan M."/>
            <person name="Ohm R.A."/>
            <person name="Pangilinan J."/>
            <person name="Pereira M.F."/>
            <person name="Perotto S."/>
            <person name="Peter M."/>
            <person name="Pfister S."/>
            <person name="Riley R."/>
            <person name="Sitrit Y."/>
            <person name="Stielow J.B."/>
            <person name="Szollosi G."/>
            <person name="Zifcakova L."/>
            <person name="Stursova M."/>
            <person name="Spatafora J.W."/>
            <person name="Tedersoo L."/>
            <person name="Vaario L.M."/>
            <person name="Yamada A."/>
            <person name="Yan M."/>
            <person name="Wang P."/>
            <person name="Xu J."/>
            <person name="Bruns T."/>
            <person name="Baldrian P."/>
            <person name="Vilgalys R."/>
            <person name="Dunand C."/>
            <person name="Henrissat B."/>
            <person name="Grigoriev I.V."/>
            <person name="Hibbett D."/>
            <person name="Nagy L.G."/>
            <person name="Martin F.M."/>
        </authorList>
    </citation>
    <scope>NUCLEOTIDE SEQUENCE</scope>
    <source>
        <strain evidence="2">UH-Tt-Lm1</strain>
    </source>
</reference>
<organism evidence="2 4">
    <name type="scientific">Thelephora terrestris</name>
    <dbReference type="NCBI Taxonomy" id="56493"/>
    <lineage>
        <taxon>Eukaryota</taxon>
        <taxon>Fungi</taxon>
        <taxon>Dikarya</taxon>
        <taxon>Basidiomycota</taxon>
        <taxon>Agaricomycotina</taxon>
        <taxon>Agaricomycetes</taxon>
        <taxon>Thelephorales</taxon>
        <taxon>Thelephoraceae</taxon>
        <taxon>Thelephora</taxon>
    </lineage>
</organism>
<protein>
    <submittedName>
        <fullName evidence="2">Uncharacterized protein</fullName>
    </submittedName>
</protein>
<proteinExistence type="predicted"/>